<evidence type="ECO:0000256" key="6">
    <source>
        <dbReference type="ARBA" id="ARBA00022490"/>
    </source>
</evidence>
<evidence type="ECO:0000256" key="3">
    <source>
        <dbReference type="ARBA" id="ARBA00005539"/>
    </source>
</evidence>
<gene>
    <name evidence="8 11" type="primary">hisZ</name>
    <name evidence="11" type="ORF">SIN8267_01768</name>
</gene>
<dbReference type="InterPro" id="IPR041715">
    <property type="entry name" value="HisRS-like_core"/>
</dbReference>
<evidence type="ECO:0000256" key="1">
    <source>
        <dbReference type="ARBA" id="ARBA00004496"/>
    </source>
</evidence>
<dbReference type="InterPro" id="IPR045864">
    <property type="entry name" value="aa-tRNA-synth_II/BPL/LPL"/>
</dbReference>
<dbReference type="EMBL" id="CAKLPX010000001">
    <property type="protein sequence ID" value="CAH0991656.1"/>
    <property type="molecule type" value="Genomic_DNA"/>
</dbReference>
<accession>A0ABM9AF60</accession>
<comment type="function">
    <text evidence="7 8">Required for the first step of histidine biosynthesis. May allow the feedback regulation of ATP phosphoribosyltransferase activity by histidine.</text>
</comment>
<protein>
    <recommendedName>
        <fullName evidence="5 8">ATP phosphoribosyltransferase regulatory subunit</fullName>
    </recommendedName>
</protein>
<keyword evidence="8" id="KW-0028">Amino-acid biosynthesis</keyword>
<dbReference type="HAMAP" id="MF_00125">
    <property type="entry name" value="HisZ"/>
    <property type="match status" value="1"/>
</dbReference>
<dbReference type="RefSeq" id="WP_237444301.1">
    <property type="nucleotide sequence ID" value="NZ_CAKLPX010000001.1"/>
</dbReference>
<dbReference type="Proteomes" id="UP000838100">
    <property type="component" value="Unassembled WGS sequence"/>
</dbReference>
<feature type="coiled-coil region" evidence="9">
    <location>
        <begin position="228"/>
        <end position="255"/>
    </location>
</feature>
<dbReference type="NCBIfam" id="TIGR00443">
    <property type="entry name" value="hisZ_biosyn_reg"/>
    <property type="match status" value="1"/>
</dbReference>
<organism evidence="11 12">
    <name type="scientific">Sinobacterium norvegicum</name>
    <dbReference type="NCBI Taxonomy" id="1641715"/>
    <lineage>
        <taxon>Bacteria</taxon>
        <taxon>Pseudomonadati</taxon>
        <taxon>Pseudomonadota</taxon>
        <taxon>Gammaproteobacteria</taxon>
        <taxon>Cellvibrionales</taxon>
        <taxon>Spongiibacteraceae</taxon>
        <taxon>Sinobacterium</taxon>
    </lineage>
</organism>
<evidence type="ECO:0000256" key="2">
    <source>
        <dbReference type="ARBA" id="ARBA00004667"/>
    </source>
</evidence>
<dbReference type="PIRSF" id="PIRSF001549">
    <property type="entry name" value="His-tRNA_synth"/>
    <property type="match status" value="1"/>
</dbReference>
<dbReference type="Pfam" id="PF13393">
    <property type="entry name" value="tRNA-synt_His"/>
    <property type="match status" value="1"/>
</dbReference>
<dbReference type="InterPro" id="IPR004516">
    <property type="entry name" value="HisRS/HisZ"/>
</dbReference>
<evidence type="ECO:0000313" key="12">
    <source>
        <dbReference type="Proteomes" id="UP000838100"/>
    </source>
</evidence>
<sequence>MTVADRWLLPEGVEELLPAQAQQAENMRRRLLDLYRSWGYELVMPPLIEFTDSLLIGMGSDVELSSFTVTDQLSGRQMAIRPDITAQAARIDAHSIRSDEPTRLCYAGSVLHTKPKSLMASRSPIQLGAELYGEGSVAADIEVISLMLETLSSVGIGDVTLELGHVGIFRSLAADAGLTTDQENELFEVLQRKAVGEINAVIAQYIPDAELAAQMSAFTQLYGDISVLAKAEALLANASDEVIQAIKQLREVAEQIQLRHGDLNLYFDLSELRGYHYHTGLVFGAYANGCGYAVANGGRYDDIGRVFGRARPATGFTTELKSLLNLAVNKVENADIIFAPYSDDHGQWQQIQNLRHEKKIVICGLPKQAAGSNCTHLLVGSGDQWSLQPITK</sequence>
<dbReference type="PANTHER" id="PTHR43707">
    <property type="entry name" value="HISTIDYL-TRNA SYNTHETASE"/>
    <property type="match status" value="1"/>
</dbReference>
<evidence type="ECO:0000256" key="5">
    <source>
        <dbReference type="ARBA" id="ARBA00020397"/>
    </source>
</evidence>
<comment type="caution">
    <text evidence="11">The sequence shown here is derived from an EMBL/GenBank/DDBJ whole genome shotgun (WGS) entry which is preliminary data.</text>
</comment>
<dbReference type="SUPFAM" id="SSF55681">
    <property type="entry name" value="Class II aaRS and biotin synthetases"/>
    <property type="match status" value="1"/>
</dbReference>
<dbReference type="InterPro" id="IPR004517">
    <property type="entry name" value="HisZ"/>
</dbReference>
<evidence type="ECO:0000256" key="9">
    <source>
        <dbReference type="SAM" id="Coils"/>
    </source>
</evidence>
<evidence type="ECO:0000256" key="8">
    <source>
        <dbReference type="HAMAP-Rule" id="MF_00125"/>
    </source>
</evidence>
<proteinExistence type="inferred from homology"/>
<dbReference type="PANTHER" id="PTHR43707:SF1">
    <property type="entry name" value="HISTIDINE--TRNA LIGASE, MITOCHONDRIAL-RELATED"/>
    <property type="match status" value="1"/>
</dbReference>
<comment type="subunit">
    <text evidence="4 8">Heteromultimer composed of HisG and HisZ subunits.</text>
</comment>
<feature type="domain" description="Class II Histidinyl-tRNA synthetase (HisRS)-like catalytic core" evidence="10">
    <location>
        <begin position="12"/>
        <end position="323"/>
    </location>
</feature>
<comment type="subcellular location">
    <subcellularLocation>
        <location evidence="1 8">Cytoplasm</location>
    </subcellularLocation>
</comment>
<keyword evidence="11" id="KW-0808">Transferase</keyword>
<dbReference type="NCBIfam" id="NF009086">
    <property type="entry name" value="PRK12421.1"/>
    <property type="match status" value="1"/>
</dbReference>
<comment type="similarity">
    <text evidence="3 8">Belongs to the class-II aminoacyl-tRNA synthetase family. HisZ subfamily.</text>
</comment>
<keyword evidence="9" id="KW-0175">Coiled coil</keyword>
<evidence type="ECO:0000256" key="7">
    <source>
        <dbReference type="ARBA" id="ARBA00025246"/>
    </source>
</evidence>
<evidence type="ECO:0000256" key="4">
    <source>
        <dbReference type="ARBA" id="ARBA00011496"/>
    </source>
</evidence>
<keyword evidence="12" id="KW-1185">Reference proteome</keyword>
<reference evidence="11" key="1">
    <citation type="submission" date="2021-12" db="EMBL/GenBank/DDBJ databases">
        <authorList>
            <person name="Rodrigo-Torres L."/>
            <person name="Arahal R. D."/>
            <person name="Lucena T."/>
        </authorList>
    </citation>
    <scope>NUCLEOTIDE SEQUENCE</scope>
    <source>
        <strain evidence="11">CECT 8267</strain>
    </source>
</reference>
<keyword evidence="6 8" id="KW-0963">Cytoplasm</keyword>
<dbReference type="NCBIfam" id="NF008935">
    <property type="entry name" value="PRK12292.1-1"/>
    <property type="match status" value="1"/>
</dbReference>
<keyword evidence="8" id="KW-0368">Histidine biosynthesis</keyword>
<dbReference type="GO" id="GO:0016757">
    <property type="term" value="F:glycosyltransferase activity"/>
    <property type="evidence" value="ECO:0007669"/>
    <property type="project" value="UniProtKB-KW"/>
</dbReference>
<comment type="pathway">
    <text evidence="2 8">Amino-acid biosynthesis; L-histidine biosynthesis; L-histidine from 5-phospho-alpha-D-ribose 1-diphosphate: step 1/9.</text>
</comment>
<evidence type="ECO:0000259" key="10">
    <source>
        <dbReference type="Pfam" id="PF13393"/>
    </source>
</evidence>
<keyword evidence="11" id="KW-0328">Glycosyltransferase</keyword>
<dbReference type="Gene3D" id="3.30.930.10">
    <property type="entry name" value="Bira Bifunctional Protein, Domain 2"/>
    <property type="match status" value="1"/>
</dbReference>
<dbReference type="CDD" id="cd00773">
    <property type="entry name" value="HisRS-like_core"/>
    <property type="match status" value="1"/>
</dbReference>
<comment type="miscellaneous">
    <text evidence="8">This function is generally fulfilled by the C-terminal part of HisG, which is missing in some bacteria such as this one.</text>
</comment>
<name>A0ABM9AF60_9GAMM</name>
<evidence type="ECO:0000313" key="11">
    <source>
        <dbReference type="EMBL" id="CAH0991656.1"/>
    </source>
</evidence>